<accession>A0A850PWV6</accession>
<feature type="compositionally biased region" description="Basic and acidic residues" evidence="1">
    <location>
        <begin position="41"/>
        <end position="54"/>
    </location>
</feature>
<evidence type="ECO:0000313" key="2">
    <source>
        <dbReference type="EMBL" id="NVN52500.1"/>
    </source>
</evidence>
<evidence type="ECO:0000313" key="3">
    <source>
        <dbReference type="Proteomes" id="UP000570517"/>
    </source>
</evidence>
<dbReference type="AlphaFoldDB" id="A0A850PWV6"/>
<dbReference type="EMBL" id="JABFYL010000045">
    <property type="protein sequence ID" value="NVN52500.1"/>
    <property type="molecule type" value="Genomic_DNA"/>
</dbReference>
<keyword evidence="3" id="KW-1185">Reference proteome</keyword>
<proteinExistence type="predicted"/>
<gene>
    <name evidence="2" type="ORF">HLY00_4204</name>
</gene>
<evidence type="ECO:0000256" key="1">
    <source>
        <dbReference type="SAM" id="MobiDB-lite"/>
    </source>
</evidence>
<feature type="region of interest" description="Disordered" evidence="1">
    <location>
        <begin position="33"/>
        <end position="54"/>
    </location>
</feature>
<comment type="caution">
    <text evidence="2">The sequence shown here is derived from an EMBL/GenBank/DDBJ whole genome shotgun (WGS) entry which is preliminary data.</text>
</comment>
<sequence>MLPNRQWSESQAIPADGPRKVMAAGFTLLGVAGHTGSAWPEGDRGTPIDREVEG</sequence>
<protein>
    <submittedName>
        <fullName evidence="2">Uncharacterized protein</fullName>
    </submittedName>
</protein>
<reference evidence="2 3" key="1">
    <citation type="submission" date="2020-05" db="EMBL/GenBank/DDBJ databases">
        <title>Draft genome sequence of Mycobacterium hippocampi DL, isolated from European seabass, Dicentrarchus labrax, reared in fish farms.</title>
        <authorList>
            <person name="Stathopoulou P."/>
            <person name="Asimakis E."/>
            <person name="Tzokas K."/>
            <person name="Batargias C."/>
            <person name="Tsiamis G."/>
        </authorList>
    </citation>
    <scope>NUCLEOTIDE SEQUENCE [LARGE SCALE GENOMIC DNA]</scope>
    <source>
        <strain evidence="2 3">DL</strain>
    </source>
</reference>
<name>A0A850PWV6_9MYCO</name>
<dbReference type="Proteomes" id="UP000570517">
    <property type="component" value="Unassembled WGS sequence"/>
</dbReference>
<organism evidence="2 3">
    <name type="scientific">Mycolicibacterium hippocampi</name>
    <dbReference type="NCBI Taxonomy" id="659824"/>
    <lineage>
        <taxon>Bacteria</taxon>
        <taxon>Bacillati</taxon>
        <taxon>Actinomycetota</taxon>
        <taxon>Actinomycetes</taxon>
        <taxon>Mycobacteriales</taxon>
        <taxon>Mycobacteriaceae</taxon>
        <taxon>Mycolicibacterium</taxon>
    </lineage>
</organism>